<accession>A0A0R3RCA9</accession>
<dbReference type="GO" id="GO:0016887">
    <property type="term" value="F:ATP hydrolysis activity"/>
    <property type="evidence" value="ECO:0007669"/>
    <property type="project" value="InterPro"/>
</dbReference>
<dbReference type="SUPFAM" id="SSF52540">
    <property type="entry name" value="P-loop containing nucleoside triphosphate hydrolases"/>
    <property type="match status" value="1"/>
</dbReference>
<evidence type="ECO:0000259" key="4">
    <source>
        <dbReference type="Pfam" id="PF26051"/>
    </source>
</evidence>
<dbReference type="EMBL" id="UZAG01022897">
    <property type="protein sequence ID" value="VDO55080.1"/>
    <property type="molecule type" value="Genomic_DNA"/>
</dbReference>
<protein>
    <submittedName>
        <fullName evidence="7">ABC transporter domain-containing protein</fullName>
    </submittedName>
</protein>
<dbReference type="PANTHER" id="PTHR19211:SF117">
    <property type="entry name" value="ATP-BINDING CASSETTE SUB-FAMILY F MEMBER 3"/>
    <property type="match status" value="1"/>
</dbReference>
<feature type="domain" description="ABCF3 PWI-like helical bundle" evidence="4">
    <location>
        <begin position="2"/>
        <end position="72"/>
    </location>
</feature>
<evidence type="ECO:0000313" key="6">
    <source>
        <dbReference type="Proteomes" id="UP000280834"/>
    </source>
</evidence>
<dbReference type="Pfam" id="PF26051">
    <property type="entry name" value="PWI_ABCF3"/>
    <property type="match status" value="1"/>
</dbReference>
<dbReference type="GO" id="GO:0005524">
    <property type="term" value="F:ATP binding"/>
    <property type="evidence" value="ECO:0007669"/>
    <property type="project" value="InterPro"/>
</dbReference>
<evidence type="ECO:0000313" key="7">
    <source>
        <dbReference type="WBParaSite" id="BTMF_0001767801-mRNA-1"/>
    </source>
</evidence>
<dbReference type="Pfam" id="PF00005">
    <property type="entry name" value="ABC_tran"/>
    <property type="match status" value="1"/>
</dbReference>
<keyword evidence="6" id="KW-1185">Reference proteome</keyword>
<dbReference type="PANTHER" id="PTHR19211">
    <property type="entry name" value="ATP-BINDING TRANSPORT PROTEIN-RELATED"/>
    <property type="match status" value="1"/>
</dbReference>
<proteinExistence type="predicted"/>
<dbReference type="InterPro" id="IPR050611">
    <property type="entry name" value="ABCF"/>
</dbReference>
<dbReference type="Gene3D" id="3.40.50.300">
    <property type="entry name" value="P-loop containing nucleotide triphosphate hydrolases"/>
    <property type="match status" value="1"/>
</dbReference>
<evidence type="ECO:0000259" key="3">
    <source>
        <dbReference type="Pfam" id="PF00005"/>
    </source>
</evidence>
<dbReference type="AlphaFoldDB" id="A0A0R3RCA9"/>
<feature type="region of interest" description="Disordered" evidence="2">
    <location>
        <begin position="130"/>
        <end position="167"/>
    </location>
</feature>
<dbReference type="InterPro" id="IPR027417">
    <property type="entry name" value="P-loop_NTPase"/>
</dbReference>
<reference evidence="5 6" key="2">
    <citation type="submission" date="2018-11" db="EMBL/GenBank/DDBJ databases">
        <authorList>
            <consortium name="Pathogen Informatics"/>
        </authorList>
    </citation>
    <scope>NUCLEOTIDE SEQUENCE [LARGE SCALE GENOMIC DNA]</scope>
</reference>
<dbReference type="STRING" id="42155.A0A0R3RCA9"/>
<gene>
    <name evidence="5" type="ORF">BTMF_LOCUS15645</name>
</gene>
<dbReference type="InterPro" id="IPR058770">
    <property type="entry name" value="PWI_ABCF3"/>
</dbReference>
<feature type="domain" description="ABC transporter" evidence="3">
    <location>
        <begin position="190"/>
        <end position="255"/>
    </location>
</feature>
<sequence length="269" mass="29613">MTISAYLTSTFPDLPIEVKDYVEAILRENADDLLSKEDVVEAVGVHIQSSVEGLSDEAVDLVCEKLALLLHNGKSFAQRSNEIGQRRLEHTVDISAQHFDSEDVTGIWKVSTRDTPSQVDKKKLERAETRALEKATKRERSADLVATASQSTSRRDGKSDASGGGSVMDVHLNNVDISIGPKQLLCGADVVLTYGRRYGLVGRNGAGKSTFLKMISSKQLKIPSNISMLSVEQEVEGDDTEVRQSVLQSDTQRMALLLREENLQKLLKE</sequence>
<evidence type="ECO:0000313" key="5">
    <source>
        <dbReference type="EMBL" id="VDO55080.1"/>
    </source>
</evidence>
<organism evidence="7">
    <name type="scientific">Brugia timori</name>
    <dbReference type="NCBI Taxonomy" id="42155"/>
    <lineage>
        <taxon>Eukaryota</taxon>
        <taxon>Metazoa</taxon>
        <taxon>Ecdysozoa</taxon>
        <taxon>Nematoda</taxon>
        <taxon>Chromadorea</taxon>
        <taxon>Rhabditida</taxon>
        <taxon>Spirurina</taxon>
        <taxon>Spiruromorpha</taxon>
        <taxon>Filarioidea</taxon>
        <taxon>Onchocercidae</taxon>
        <taxon>Brugia</taxon>
    </lineage>
</organism>
<evidence type="ECO:0000256" key="1">
    <source>
        <dbReference type="ARBA" id="ARBA00022737"/>
    </source>
</evidence>
<evidence type="ECO:0000256" key="2">
    <source>
        <dbReference type="SAM" id="MobiDB-lite"/>
    </source>
</evidence>
<dbReference type="InterPro" id="IPR003439">
    <property type="entry name" value="ABC_transporter-like_ATP-bd"/>
</dbReference>
<feature type="compositionally biased region" description="Basic and acidic residues" evidence="2">
    <location>
        <begin position="130"/>
        <end position="142"/>
    </location>
</feature>
<keyword evidence="1" id="KW-0677">Repeat</keyword>
<dbReference type="WBParaSite" id="BTMF_0001767801-mRNA-1">
    <property type="protein sequence ID" value="BTMF_0001767801-mRNA-1"/>
    <property type="gene ID" value="BTMF_0001767801"/>
</dbReference>
<reference evidence="7" key="1">
    <citation type="submission" date="2017-02" db="UniProtKB">
        <authorList>
            <consortium name="WormBaseParasite"/>
        </authorList>
    </citation>
    <scope>IDENTIFICATION</scope>
</reference>
<dbReference type="Proteomes" id="UP000280834">
    <property type="component" value="Unassembled WGS sequence"/>
</dbReference>
<name>A0A0R3RCA9_9BILA</name>